<organism evidence="2">
    <name type="scientific">marine metagenome</name>
    <dbReference type="NCBI Taxonomy" id="408172"/>
    <lineage>
        <taxon>unclassified sequences</taxon>
        <taxon>metagenomes</taxon>
        <taxon>ecological metagenomes</taxon>
    </lineage>
</organism>
<dbReference type="AlphaFoldDB" id="A0A382ZQN5"/>
<keyword evidence="1" id="KW-0472">Membrane</keyword>
<reference evidence="2" key="1">
    <citation type="submission" date="2018-05" db="EMBL/GenBank/DDBJ databases">
        <authorList>
            <person name="Lanie J.A."/>
            <person name="Ng W.-L."/>
            <person name="Kazmierczak K.M."/>
            <person name="Andrzejewski T.M."/>
            <person name="Davidsen T.M."/>
            <person name="Wayne K.J."/>
            <person name="Tettelin H."/>
            <person name="Glass J.I."/>
            <person name="Rusch D."/>
            <person name="Podicherti R."/>
            <person name="Tsui H.-C.T."/>
            <person name="Winkler M.E."/>
        </authorList>
    </citation>
    <scope>NUCLEOTIDE SEQUENCE</scope>
</reference>
<dbReference type="EMBL" id="UINC01185910">
    <property type="protein sequence ID" value="SVD97857.1"/>
    <property type="molecule type" value="Genomic_DNA"/>
</dbReference>
<sequence length="181" mass="20207">MVLSIVIKLCTAWRVTYFCNLRNIIVFLGWEGQQVITSPQHVIYLKRGESLQNEPYKEYKLMNPLPKVSPASAWGVFICGVGVIWTVISYFGMCSGINKMLGEDKAVGFSILVPIWSIIYPATLADLLNEVIQKEGLSVTPVDKPNIFLCLIFIMLPWSNLFTRYNEVAAAYEAKHGGAAA</sequence>
<protein>
    <submittedName>
        <fullName evidence="2">Uncharacterized protein</fullName>
    </submittedName>
</protein>
<keyword evidence="1" id="KW-1133">Transmembrane helix</keyword>
<keyword evidence="1" id="KW-0812">Transmembrane</keyword>
<name>A0A382ZQN5_9ZZZZ</name>
<evidence type="ECO:0000313" key="2">
    <source>
        <dbReference type="EMBL" id="SVD97857.1"/>
    </source>
</evidence>
<feature type="transmembrane region" description="Helical" evidence="1">
    <location>
        <begin position="145"/>
        <end position="163"/>
    </location>
</feature>
<feature type="transmembrane region" description="Helical" evidence="1">
    <location>
        <begin position="106"/>
        <end position="125"/>
    </location>
</feature>
<proteinExistence type="predicted"/>
<feature type="transmembrane region" description="Helical" evidence="1">
    <location>
        <begin position="71"/>
        <end position="94"/>
    </location>
</feature>
<gene>
    <name evidence="2" type="ORF">METZ01_LOCUS450711</name>
</gene>
<evidence type="ECO:0000256" key="1">
    <source>
        <dbReference type="SAM" id="Phobius"/>
    </source>
</evidence>
<accession>A0A382ZQN5</accession>